<evidence type="ECO:0000313" key="2">
    <source>
        <dbReference type="Proteomes" id="UP001054945"/>
    </source>
</evidence>
<keyword evidence="2" id="KW-1185">Reference proteome</keyword>
<protein>
    <submittedName>
        <fullName evidence="1">Uncharacterized protein</fullName>
    </submittedName>
</protein>
<dbReference type="Proteomes" id="UP001054945">
    <property type="component" value="Unassembled WGS sequence"/>
</dbReference>
<proteinExistence type="predicted"/>
<gene>
    <name evidence="1" type="ORF">CEXT_693501</name>
</gene>
<reference evidence="1 2" key="1">
    <citation type="submission" date="2021-06" db="EMBL/GenBank/DDBJ databases">
        <title>Caerostris extrusa draft genome.</title>
        <authorList>
            <person name="Kono N."/>
            <person name="Arakawa K."/>
        </authorList>
    </citation>
    <scope>NUCLEOTIDE SEQUENCE [LARGE SCALE GENOMIC DNA]</scope>
</reference>
<evidence type="ECO:0000313" key="1">
    <source>
        <dbReference type="EMBL" id="GIX78166.1"/>
    </source>
</evidence>
<name>A0AAV4N0L7_CAEEX</name>
<dbReference type="EMBL" id="BPLR01020392">
    <property type="protein sequence ID" value="GIX78166.1"/>
    <property type="molecule type" value="Genomic_DNA"/>
</dbReference>
<accession>A0AAV4N0L7</accession>
<sequence>MEIAVYQRYYCAKRCWQELIYPHRFRPVHCLPVMFAVPAVRKVLGQELLRTRQLHPFSTSPPLFFWKAKRTGNSSRSHVYLTRSNELLANVC</sequence>
<dbReference type="AlphaFoldDB" id="A0AAV4N0L7"/>
<organism evidence="1 2">
    <name type="scientific">Caerostris extrusa</name>
    <name type="common">Bark spider</name>
    <name type="synonym">Caerostris bankana</name>
    <dbReference type="NCBI Taxonomy" id="172846"/>
    <lineage>
        <taxon>Eukaryota</taxon>
        <taxon>Metazoa</taxon>
        <taxon>Ecdysozoa</taxon>
        <taxon>Arthropoda</taxon>
        <taxon>Chelicerata</taxon>
        <taxon>Arachnida</taxon>
        <taxon>Araneae</taxon>
        <taxon>Araneomorphae</taxon>
        <taxon>Entelegynae</taxon>
        <taxon>Araneoidea</taxon>
        <taxon>Araneidae</taxon>
        <taxon>Caerostris</taxon>
    </lineage>
</organism>
<comment type="caution">
    <text evidence="1">The sequence shown here is derived from an EMBL/GenBank/DDBJ whole genome shotgun (WGS) entry which is preliminary data.</text>
</comment>